<dbReference type="InterPro" id="IPR013083">
    <property type="entry name" value="Znf_RING/FYVE/PHD"/>
</dbReference>
<reference evidence="18 19" key="1">
    <citation type="journal article" date="2016" name="Sci. Rep.">
        <title>Peltaster fructicola genome reveals evolution from an invasive phytopathogen to an ectophytic parasite.</title>
        <authorList>
            <person name="Xu C."/>
            <person name="Chen H."/>
            <person name="Gleason M.L."/>
            <person name="Xu J.R."/>
            <person name="Liu H."/>
            <person name="Zhang R."/>
            <person name="Sun G."/>
        </authorList>
    </citation>
    <scope>NUCLEOTIDE SEQUENCE [LARGE SCALE GENOMIC DNA]</scope>
    <source>
        <strain evidence="18 19">LNHT1506</strain>
    </source>
</reference>
<keyword evidence="12 15" id="KW-0233">DNA recombination</keyword>
<evidence type="ECO:0000256" key="8">
    <source>
        <dbReference type="ARBA" id="ARBA00022763"/>
    </source>
</evidence>
<feature type="domain" description="Non-structural maintenance of chromosomes element 1 RING C4HC3-type" evidence="17">
    <location>
        <begin position="228"/>
        <end position="271"/>
    </location>
</feature>
<dbReference type="EC" id="2.3.2.27" evidence="4 15"/>
<comment type="function">
    <text evidence="15">Acts in a DNA repair pathway for removal of UV-induced DNA damage that is distinct from classical nucleotide excision repair and in repair of ionizing radiation damage. Functions in homologous recombination repair of DNA double strand breaks and in recovery of stalled replication forks.</text>
</comment>
<keyword evidence="7 15" id="KW-0479">Metal-binding</keyword>
<dbReference type="Pfam" id="PF08746">
    <property type="entry name" value="zf-RING-like"/>
    <property type="match status" value="1"/>
</dbReference>
<dbReference type="AlphaFoldDB" id="A0A6H0XLQ6"/>
<feature type="region of interest" description="Disordered" evidence="16">
    <location>
        <begin position="279"/>
        <end position="303"/>
    </location>
</feature>
<evidence type="ECO:0000256" key="16">
    <source>
        <dbReference type="SAM" id="MobiDB-lite"/>
    </source>
</evidence>
<evidence type="ECO:0000256" key="3">
    <source>
        <dbReference type="ARBA" id="ARBA00010258"/>
    </source>
</evidence>
<dbReference type="EMBL" id="CP051139">
    <property type="protein sequence ID" value="QIW95686.1"/>
    <property type="molecule type" value="Genomic_DNA"/>
</dbReference>
<comment type="similarity">
    <text evidence="3 15">Belongs to the NSE1 family.</text>
</comment>
<dbReference type="Proteomes" id="UP000503462">
    <property type="component" value="Chromosome 1"/>
</dbReference>
<dbReference type="Gene3D" id="3.90.1150.220">
    <property type="match status" value="1"/>
</dbReference>
<evidence type="ECO:0000256" key="6">
    <source>
        <dbReference type="ARBA" id="ARBA00022679"/>
    </source>
</evidence>
<dbReference type="SUPFAM" id="SSF57850">
    <property type="entry name" value="RING/U-box"/>
    <property type="match status" value="1"/>
</dbReference>
<keyword evidence="8 15" id="KW-0227">DNA damage</keyword>
<dbReference type="GO" id="GO:0000724">
    <property type="term" value="P:double-strand break repair via homologous recombination"/>
    <property type="evidence" value="ECO:0007669"/>
    <property type="project" value="TreeGrafter"/>
</dbReference>
<feature type="region of interest" description="Disordered" evidence="16">
    <location>
        <begin position="144"/>
        <end position="165"/>
    </location>
</feature>
<evidence type="ECO:0000256" key="14">
    <source>
        <dbReference type="ARBA" id="ARBA00023242"/>
    </source>
</evidence>
<dbReference type="Gene3D" id="3.30.40.10">
    <property type="entry name" value="Zinc/RING finger domain, C3HC4 (zinc finger)"/>
    <property type="match status" value="1"/>
</dbReference>
<evidence type="ECO:0000256" key="5">
    <source>
        <dbReference type="ARBA" id="ARBA00019422"/>
    </source>
</evidence>
<evidence type="ECO:0000256" key="2">
    <source>
        <dbReference type="ARBA" id="ARBA00004123"/>
    </source>
</evidence>
<feature type="compositionally biased region" description="Low complexity" evidence="16">
    <location>
        <begin position="154"/>
        <end position="165"/>
    </location>
</feature>
<gene>
    <name evidence="18" type="ORF">AMS68_001204</name>
</gene>
<dbReference type="GO" id="GO:0008270">
    <property type="term" value="F:zinc ion binding"/>
    <property type="evidence" value="ECO:0007669"/>
    <property type="project" value="UniProtKB-KW"/>
</dbReference>
<accession>A0A6H0XLQ6</accession>
<protein>
    <recommendedName>
        <fullName evidence="5 15">Non-structural maintenance of chromosomes element 1 homolog</fullName>
        <ecNumber evidence="4 15">2.3.2.27</ecNumber>
    </recommendedName>
</protein>
<evidence type="ECO:0000256" key="7">
    <source>
        <dbReference type="ARBA" id="ARBA00022723"/>
    </source>
</evidence>
<comment type="catalytic activity">
    <reaction evidence="1 15">
        <text>S-ubiquitinyl-[E2 ubiquitin-conjugating enzyme]-L-cysteine + [acceptor protein]-L-lysine = [E2 ubiquitin-conjugating enzyme]-L-cysteine + N(6)-ubiquitinyl-[acceptor protein]-L-lysine.</text>
        <dbReference type="EC" id="2.3.2.27"/>
    </reaction>
</comment>
<keyword evidence="19" id="KW-1185">Reference proteome</keyword>
<dbReference type="GO" id="GO:0030915">
    <property type="term" value="C:Smc5-Smc6 complex"/>
    <property type="evidence" value="ECO:0007669"/>
    <property type="project" value="UniProtKB-UniRule"/>
</dbReference>
<evidence type="ECO:0000256" key="15">
    <source>
        <dbReference type="RuleBase" id="RU368018"/>
    </source>
</evidence>
<evidence type="ECO:0000256" key="13">
    <source>
        <dbReference type="ARBA" id="ARBA00023204"/>
    </source>
</evidence>
<dbReference type="InterPro" id="IPR011513">
    <property type="entry name" value="Nse1"/>
</dbReference>
<dbReference type="Pfam" id="PF07574">
    <property type="entry name" value="SMC_Nse1"/>
    <property type="match status" value="1"/>
</dbReference>
<comment type="subcellular location">
    <subcellularLocation>
        <location evidence="2 15">Nucleus</location>
    </subcellularLocation>
</comment>
<dbReference type="GO" id="GO:0061630">
    <property type="term" value="F:ubiquitin protein ligase activity"/>
    <property type="evidence" value="ECO:0007669"/>
    <property type="project" value="UniProtKB-EC"/>
</dbReference>
<evidence type="ECO:0000256" key="9">
    <source>
        <dbReference type="ARBA" id="ARBA00022771"/>
    </source>
</evidence>
<keyword evidence="14 15" id="KW-0539">Nucleus</keyword>
<dbReference type="InterPro" id="IPR014857">
    <property type="entry name" value="Nse1_RING_C4HC3-type"/>
</dbReference>
<keyword evidence="13 15" id="KW-0234">DNA repair</keyword>
<dbReference type="GO" id="GO:0005634">
    <property type="term" value="C:nucleus"/>
    <property type="evidence" value="ECO:0007669"/>
    <property type="project" value="UniProtKB-SubCell"/>
</dbReference>
<name>A0A6H0XLQ6_9PEZI</name>
<evidence type="ECO:0000256" key="11">
    <source>
        <dbReference type="ARBA" id="ARBA00022833"/>
    </source>
</evidence>
<dbReference type="CDD" id="cd16493">
    <property type="entry name" value="RING-CH-C4HC3_NSE1"/>
    <property type="match status" value="1"/>
</dbReference>
<organism evidence="18 19">
    <name type="scientific">Peltaster fructicola</name>
    <dbReference type="NCBI Taxonomy" id="286661"/>
    <lineage>
        <taxon>Eukaryota</taxon>
        <taxon>Fungi</taxon>
        <taxon>Dikarya</taxon>
        <taxon>Ascomycota</taxon>
        <taxon>Pezizomycotina</taxon>
        <taxon>Dothideomycetes</taxon>
        <taxon>Dothideomycetes incertae sedis</taxon>
        <taxon>Peltaster</taxon>
    </lineage>
</organism>
<dbReference type="InterPro" id="IPR036388">
    <property type="entry name" value="WH-like_DNA-bd_sf"/>
</dbReference>
<proteinExistence type="inferred from homology"/>
<evidence type="ECO:0000256" key="1">
    <source>
        <dbReference type="ARBA" id="ARBA00000900"/>
    </source>
</evidence>
<evidence type="ECO:0000313" key="18">
    <source>
        <dbReference type="EMBL" id="QIW95686.1"/>
    </source>
</evidence>
<evidence type="ECO:0000256" key="4">
    <source>
        <dbReference type="ARBA" id="ARBA00012483"/>
    </source>
</evidence>
<keyword evidence="11 15" id="KW-0862">Zinc</keyword>
<keyword evidence="6 15" id="KW-0808">Transferase</keyword>
<sequence>MDDNPGHDTTHRAFLQAFLARQVMTFVDAQAVLSTILTARDPNRPMQPGDITRNDFDGYVQALNDAISPFDLEIRSTRHQQTHDEVHALVNTTSDAFTQMSTVQTADEIAFVRRVLDAMFERYNTMHAEIMAITATQALKLAKLPQEESRRDSGTGTSTAAALTQSQAESVLENMLSEGWFERSRAGFYSLTPRALMELREWLADTYNEPPAEDGEDDEEVQIKIRTCKACREIVTVGQRCPRRECLGRLHMHCAGRMFRAQNNQQICPECKTPWTDPLPVGEAAARGSSTSQRRRTTADEDD</sequence>
<evidence type="ECO:0000313" key="19">
    <source>
        <dbReference type="Proteomes" id="UP000503462"/>
    </source>
</evidence>
<dbReference type="PANTHER" id="PTHR20973:SF0">
    <property type="entry name" value="NON-STRUCTURAL MAINTENANCE OF CHROMOSOMES ELEMENT 1 HOMOLOG"/>
    <property type="match status" value="1"/>
</dbReference>
<evidence type="ECO:0000256" key="12">
    <source>
        <dbReference type="ARBA" id="ARBA00023172"/>
    </source>
</evidence>
<dbReference type="Gene3D" id="1.10.10.10">
    <property type="entry name" value="Winged helix-like DNA-binding domain superfamily/Winged helix DNA-binding domain"/>
    <property type="match status" value="1"/>
</dbReference>
<keyword evidence="9 15" id="KW-0863">Zinc-finger</keyword>
<dbReference type="PANTHER" id="PTHR20973">
    <property type="entry name" value="NON-SMC ELEMENT 1-RELATED"/>
    <property type="match status" value="1"/>
</dbReference>
<keyword evidence="10 15" id="KW-0833">Ubl conjugation pathway</keyword>
<evidence type="ECO:0000259" key="17">
    <source>
        <dbReference type="Pfam" id="PF08746"/>
    </source>
</evidence>
<evidence type="ECO:0000256" key="10">
    <source>
        <dbReference type="ARBA" id="ARBA00022786"/>
    </source>
</evidence>
<dbReference type="OrthoDB" id="185455at2759"/>
<comment type="subunit">
    <text evidence="15">Component of the Smc5-Smc6 complex.</text>
</comment>